<evidence type="ECO:0000256" key="3">
    <source>
        <dbReference type="ARBA" id="ARBA00022723"/>
    </source>
</evidence>
<reference evidence="8" key="2">
    <citation type="journal article" date="2018" name="Nat. Microbiol.">
        <title>Leveraging single-cell genomics to expand the fungal tree of life.</title>
        <authorList>
            <person name="Ahrendt S.R."/>
            <person name="Quandt C.A."/>
            <person name="Ciobanu D."/>
            <person name="Clum A."/>
            <person name="Salamov A."/>
            <person name="Andreopoulos B."/>
            <person name="Cheng J.F."/>
            <person name="Woyke T."/>
            <person name="Pelin A."/>
            <person name="Henrissat B."/>
            <person name="Reynolds N.K."/>
            <person name="Benny G.L."/>
            <person name="Smith M.E."/>
            <person name="James T.Y."/>
            <person name="Grigoriev I.V."/>
        </authorList>
    </citation>
    <scope>NUCLEOTIDE SEQUENCE [LARGE SCALE GENOMIC DNA]</scope>
    <source>
        <strain evidence="8">CSF55</strain>
    </source>
</reference>
<dbReference type="HOGENOM" id="CLU_103526_2_1_1"/>
<dbReference type="EMBL" id="ML004906">
    <property type="protein sequence ID" value="RKP22184.1"/>
    <property type="molecule type" value="Genomic_DNA"/>
</dbReference>
<accession>A0A075AMS7</accession>
<dbReference type="Pfam" id="PF01152">
    <property type="entry name" value="Bac_globin"/>
    <property type="match status" value="1"/>
</dbReference>
<proteinExistence type="predicted"/>
<protein>
    <submittedName>
        <fullName evidence="5 6">Globin</fullName>
    </submittedName>
</protein>
<organism evidence="5 7">
    <name type="scientific">Rozella allomycis (strain CSF55)</name>
    <dbReference type="NCBI Taxonomy" id="988480"/>
    <lineage>
        <taxon>Eukaryota</taxon>
        <taxon>Fungi</taxon>
        <taxon>Fungi incertae sedis</taxon>
        <taxon>Cryptomycota</taxon>
        <taxon>Cryptomycota incertae sedis</taxon>
        <taxon>Rozella</taxon>
    </lineage>
</organism>
<dbReference type="InterPro" id="IPR009050">
    <property type="entry name" value="Globin-like_sf"/>
</dbReference>
<evidence type="ECO:0000256" key="4">
    <source>
        <dbReference type="ARBA" id="ARBA00023004"/>
    </source>
</evidence>
<dbReference type="CDD" id="cd00454">
    <property type="entry name" value="TrHb1_N"/>
    <property type="match status" value="1"/>
</dbReference>
<reference evidence="6" key="3">
    <citation type="submission" date="2018-08" db="EMBL/GenBank/DDBJ databases">
        <title>Leveraging single-cell genomics to expand the Fungal Tree of Life.</title>
        <authorList>
            <consortium name="DOE Joint Genome Institute"/>
            <person name="Ahrendt S.R."/>
            <person name="Quandt C.A."/>
            <person name="Ciobanu D."/>
            <person name="Clum A."/>
            <person name="Salamov A."/>
            <person name="Andreopoulos B."/>
            <person name="Cheng J.-F."/>
            <person name="Woyke T."/>
            <person name="Pelin A."/>
            <person name="Henrissat B."/>
            <person name="Reynolds N."/>
            <person name="Benny G.L."/>
            <person name="Smith M.E."/>
            <person name="James T.Y."/>
            <person name="Grigoriev I.V."/>
        </authorList>
    </citation>
    <scope>NUCLEOTIDE SEQUENCE</scope>
    <source>
        <strain evidence="6">CSF55</strain>
    </source>
</reference>
<dbReference type="STRING" id="988480.A0A075AMS7"/>
<gene>
    <name evidence="5" type="ORF">O9G_001478</name>
    <name evidence="6" type="ORF">ROZALSC1DRAFT_26427</name>
</gene>
<keyword evidence="7" id="KW-1185">Reference proteome</keyword>
<keyword evidence="2" id="KW-0349">Heme</keyword>
<dbReference type="AlphaFoldDB" id="A0A075AMS7"/>
<evidence type="ECO:0000313" key="6">
    <source>
        <dbReference type="EMBL" id="RKP22184.1"/>
    </source>
</evidence>
<dbReference type="OrthoDB" id="2155372at2759"/>
<keyword evidence="4" id="KW-0408">Iron</keyword>
<evidence type="ECO:0000256" key="1">
    <source>
        <dbReference type="ARBA" id="ARBA00022448"/>
    </source>
</evidence>
<dbReference type="Proteomes" id="UP000281549">
    <property type="component" value="Unassembled WGS sequence"/>
</dbReference>
<dbReference type="SUPFAM" id="SSF46458">
    <property type="entry name" value="Globin-like"/>
    <property type="match status" value="1"/>
</dbReference>
<dbReference type="GO" id="GO:0019825">
    <property type="term" value="F:oxygen binding"/>
    <property type="evidence" value="ECO:0007669"/>
    <property type="project" value="InterPro"/>
</dbReference>
<dbReference type="InterPro" id="IPR012292">
    <property type="entry name" value="Globin/Proto"/>
</dbReference>
<evidence type="ECO:0000313" key="5">
    <source>
        <dbReference type="EMBL" id="EPZ31004.1"/>
    </source>
</evidence>
<reference evidence="5 7" key="1">
    <citation type="journal article" date="2013" name="Curr. Biol.">
        <title>Shared signatures of parasitism and phylogenomics unite Cryptomycota and microsporidia.</title>
        <authorList>
            <person name="James T.Y."/>
            <person name="Pelin A."/>
            <person name="Bonen L."/>
            <person name="Ahrendt S."/>
            <person name="Sain D."/>
            <person name="Corradi N."/>
            <person name="Stajich J.E."/>
        </authorList>
    </citation>
    <scope>NUCLEOTIDE SEQUENCE [LARGE SCALE GENOMIC DNA]</scope>
    <source>
        <strain evidence="5">CSF55</strain>
        <strain evidence="5">CSF55</strain>
    </source>
</reference>
<evidence type="ECO:0000313" key="7">
    <source>
        <dbReference type="Proteomes" id="UP000030755"/>
    </source>
</evidence>
<keyword evidence="1" id="KW-0813">Transport</keyword>
<dbReference type="Proteomes" id="UP000030755">
    <property type="component" value="Unassembled WGS sequence"/>
</dbReference>
<sequence>MKDHDENLFEEIGGVVTISLVVDKFCSMLLKDKRINTYFKNVDVDRLKRMQTSFLCSVSGGPPYNGQSMRSAHKRLLDLKDKHFDAILENLDKAMEQATSKQISYEHRKKLLCLAEFARSDVLGK</sequence>
<dbReference type="GO" id="GO:0046872">
    <property type="term" value="F:metal ion binding"/>
    <property type="evidence" value="ECO:0007669"/>
    <property type="project" value="UniProtKB-KW"/>
</dbReference>
<name>A0A075AMS7_ROZAC</name>
<dbReference type="GO" id="GO:0020037">
    <property type="term" value="F:heme binding"/>
    <property type="evidence" value="ECO:0007669"/>
    <property type="project" value="InterPro"/>
</dbReference>
<evidence type="ECO:0000256" key="2">
    <source>
        <dbReference type="ARBA" id="ARBA00022617"/>
    </source>
</evidence>
<dbReference type="EMBL" id="KE561324">
    <property type="protein sequence ID" value="EPZ31004.1"/>
    <property type="molecule type" value="Genomic_DNA"/>
</dbReference>
<dbReference type="Gene3D" id="1.10.490.10">
    <property type="entry name" value="Globins"/>
    <property type="match status" value="1"/>
</dbReference>
<keyword evidence="3" id="KW-0479">Metal-binding</keyword>
<evidence type="ECO:0000313" key="8">
    <source>
        <dbReference type="Proteomes" id="UP000281549"/>
    </source>
</evidence>
<dbReference type="InterPro" id="IPR001486">
    <property type="entry name" value="Hemoglobin_trunc"/>
</dbReference>